<dbReference type="AlphaFoldDB" id="A0AAX4KVV4"/>
<evidence type="ECO:0000256" key="13">
    <source>
        <dbReference type="SAM" id="MobiDB-lite"/>
    </source>
</evidence>
<evidence type="ECO:0000256" key="10">
    <source>
        <dbReference type="ARBA" id="ARBA00048336"/>
    </source>
</evidence>
<dbReference type="EC" id="3.1.3.16" evidence="12"/>
<dbReference type="Gene3D" id="1.25.40.820">
    <property type="match status" value="1"/>
</dbReference>
<dbReference type="KEGG" id="ker:91107454"/>
<dbReference type="Pfam" id="PF04181">
    <property type="entry name" value="RPAP2_Rtr1"/>
    <property type="match status" value="1"/>
</dbReference>
<keyword evidence="5 12" id="KW-0378">Hydrolase</keyword>
<evidence type="ECO:0000256" key="11">
    <source>
        <dbReference type="PROSITE-ProRule" id="PRU00812"/>
    </source>
</evidence>
<comment type="catalytic activity">
    <reaction evidence="9 12">
        <text>O-phospho-L-seryl-[protein] + H2O = L-seryl-[protein] + phosphate</text>
        <dbReference type="Rhea" id="RHEA:20629"/>
        <dbReference type="Rhea" id="RHEA-COMP:9863"/>
        <dbReference type="Rhea" id="RHEA-COMP:11604"/>
        <dbReference type="ChEBI" id="CHEBI:15377"/>
        <dbReference type="ChEBI" id="CHEBI:29999"/>
        <dbReference type="ChEBI" id="CHEBI:43474"/>
        <dbReference type="ChEBI" id="CHEBI:83421"/>
        <dbReference type="EC" id="3.1.3.16"/>
    </reaction>
</comment>
<feature type="compositionally biased region" description="Polar residues" evidence="13">
    <location>
        <begin position="275"/>
        <end position="287"/>
    </location>
</feature>
<dbReference type="InterPro" id="IPR007308">
    <property type="entry name" value="Rtr1/RPAP2_dom"/>
</dbReference>
<dbReference type="GO" id="GO:0008420">
    <property type="term" value="F:RNA polymerase II CTD heptapeptide repeat phosphatase activity"/>
    <property type="evidence" value="ECO:0007669"/>
    <property type="project" value="UniProtKB-UniRule"/>
</dbReference>
<evidence type="ECO:0000256" key="8">
    <source>
        <dbReference type="ARBA" id="ARBA00023242"/>
    </source>
</evidence>
<evidence type="ECO:0000259" key="14">
    <source>
        <dbReference type="PROSITE" id="PS51479"/>
    </source>
</evidence>
<keyword evidence="4 12" id="KW-0863">Zinc-finger</keyword>
<feature type="region of interest" description="Disordered" evidence="13">
    <location>
        <begin position="25"/>
        <end position="45"/>
    </location>
</feature>
<evidence type="ECO:0000256" key="12">
    <source>
        <dbReference type="RuleBase" id="RU367080"/>
    </source>
</evidence>
<proteinExistence type="inferred from homology"/>
<evidence type="ECO:0000256" key="6">
    <source>
        <dbReference type="ARBA" id="ARBA00022833"/>
    </source>
</evidence>
<dbReference type="PANTHER" id="PTHR14732:SF0">
    <property type="entry name" value="RNA POLYMERASE II SUBUNIT B1 CTD PHOSPHATASE RPAP2-RELATED"/>
    <property type="match status" value="1"/>
</dbReference>
<dbReference type="RefSeq" id="XP_066088484.1">
    <property type="nucleotide sequence ID" value="XM_066232387.1"/>
</dbReference>
<keyword evidence="16" id="KW-1185">Reference proteome</keyword>
<dbReference type="PROSITE" id="PS51479">
    <property type="entry name" value="ZF_RTR1"/>
    <property type="match status" value="1"/>
</dbReference>
<keyword evidence="6 12" id="KW-0862">Zinc</keyword>
<evidence type="ECO:0000256" key="5">
    <source>
        <dbReference type="ARBA" id="ARBA00022801"/>
    </source>
</evidence>
<dbReference type="InterPro" id="IPR039693">
    <property type="entry name" value="Rtr1/RPAP2"/>
</dbReference>
<sequence>MSTRLPAPSLAGPSNLPRNPVKLSVVAQQSSPLASSSSRHPDEADYKAEDDILIKAAVRKAQLQRRVDRWMDKLMEETVDRTTFKKITSHLTPSQYQEITHERHLNSLCSYPSCPNKPKREYSDKKRLSISTTNRTIKEKQGNPEDGFCCEKCKKRSEWVESNLSEEAVWLRREIKEVELLEELEERGIFSWPENDKRKRSEGIKNGLTSRNTPNVSMTNAITSMPLPVHSDTPVQSSAPPPKPSAASDTPVSALIANLTIHERPTPSTPPIAPSLSQPTPSFSSPLPKSVLPMAQAITSPTQANASTGDTPRESHRAQASLIGTSSKQLSNSFVNATKALGPIGISQGDSDVDEESEASDWDHEMGGGWDDEEMKGFWEEARLTRELVEEEQAGDNDSRS</sequence>
<keyword evidence="7 12" id="KW-0904">Protein phosphatase</keyword>
<evidence type="ECO:0000256" key="9">
    <source>
        <dbReference type="ARBA" id="ARBA00047761"/>
    </source>
</evidence>
<organism evidence="15 16">
    <name type="scientific">Kwoniella europaea PYCC6329</name>
    <dbReference type="NCBI Taxonomy" id="1423913"/>
    <lineage>
        <taxon>Eukaryota</taxon>
        <taxon>Fungi</taxon>
        <taxon>Dikarya</taxon>
        <taxon>Basidiomycota</taxon>
        <taxon>Agaricomycotina</taxon>
        <taxon>Tremellomycetes</taxon>
        <taxon>Tremellales</taxon>
        <taxon>Cryptococcaceae</taxon>
        <taxon>Kwoniella</taxon>
    </lineage>
</organism>
<feature type="region of interest" description="Disordered" evidence="13">
    <location>
        <begin position="197"/>
        <end position="250"/>
    </location>
</feature>
<feature type="compositionally biased region" description="Polar residues" evidence="13">
    <location>
        <begin position="207"/>
        <end position="223"/>
    </location>
</feature>
<dbReference type="GO" id="GO:0005737">
    <property type="term" value="C:cytoplasm"/>
    <property type="evidence" value="ECO:0007669"/>
    <property type="project" value="TreeGrafter"/>
</dbReference>
<evidence type="ECO:0000256" key="2">
    <source>
        <dbReference type="ARBA" id="ARBA00005676"/>
    </source>
</evidence>
<evidence type="ECO:0000313" key="16">
    <source>
        <dbReference type="Proteomes" id="UP001358614"/>
    </source>
</evidence>
<comment type="similarity">
    <text evidence="2 11 12">Belongs to the RPAP2 family.</text>
</comment>
<evidence type="ECO:0000256" key="4">
    <source>
        <dbReference type="ARBA" id="ARBA00022771"/>
    </source>
</evidence>
<dbReference type="GeneID" id="91107454"/>
<gene>
    <name evidence="15" type="ORF">V865_008653</name>
</gene>
<dbReference type="GO" id="GO:0043175">
    <property type="term" value="F:RNA polymerase core enzyme binding"/>
    <property type="evidence" value="ECO:0007669"/>
    <property type="project" value="UniProtKB-UniRule"/>
</dbReference>
<feature type="compositionally biased region" description="Acidic residues" evidence="13">
    <location>
        <begin position="351"/>
        <end position="360"/>
    </location>
</feature>
<comment type="catalytic activity">
    <reaction evidence="10 12">
        <text>O-phospho-L-threonyl-[protein] + H2O = L-threonyl-[protein] + phosphate</text>
        <dbReference type="Rhea" id="RHEA:47004"/>
        <dbReference type="Rhea" id="RHEA-COMP:11060"/>
        <dbReference type="Rhea" id="RHEA-COMP:11605"/>
        <dbReference type="ChEBI" id="CHEBI:15377"/>
        <dbReference type="ChEBI" id="CHEBI:30013"/>
        <dbReference type="ChEBI" id="CHEBI:43474"/>
        <dbReference type="ChEBI" id="CHEBI:61977"/>
        <dbReference type="EC" id="3.1.3.16"/>
    </reaction>
</comment>
<evidence type="ECO:0000256" key="3">
    <source>
        <dbReference type="ARBA" id="ARBA00022723"/>
    </source>
</evidence>
<dbReference type="PANTHER" id="PTHR14732">
    <property type="entry name" value="RNA POLYMERASE II SUBUNIT B1 CTD PHOSPHATASE RPAP2-RELATED"/>
    <property type="match status" value="1"/>
</dbReference>
<accession>A0AAX4KVV4</accession>
<feature type="region of interest" description="Disordered" evidence="13">
    <location>
        <begin position="1"/>
        <end position="20"/>
    </location>
</feature>
<reference evidence="15 16" key="1">
    <citation type="submission" date="2024-01" db="EMBL/GenBank/DDBJ databases">
        <title>Comparative genomics of Cryptococcus and Kwoniella reveals pathogenesis evolution and contrasting modes of karyotype evolution via chromosome fusion or intercentromeric recombination.</title>
        <authorList>
            <person name="Coelho M.A."/>
            <person name="David-Palma M."/>
            <person name="Shea T."/>
            <person name="Bowers K."/>
            <person name="McGinley-Smith S."/>
            <person name="Mohammad A.W."/>
            <person name="Gnirke A."/>
            <person name="Yurkov A.M."/>
            <person name="Nowrousian M."/>
            <person name="Sun S."/>
            <person name="Cuomo C.A."/>
            <person name="Heitman J."/>
        </authorList>
    </citation>
    <scope>NUCLEOTIDE SEQUENCE [LARGE SCALE GENOMIC DNA]</scope>
    <source>
        <strain evidence="15 16">PYCC6329</strain>
    </source>
</reference>
<evidence type="ECO:0000256" key="1">
    <source>
        <dbReference type="ARBA" id="ARBA00004123"/>
    </source>
</evidence>
<evidence type="ECO:0000256" key="7">
    <source>
        <dbReference type="ARBA" id="ARBA00022912"/>
    </source>
</evidence>
<dbReference type="GO" id="GO:0008270">
    <property type="term" value="F:zinc ion binding"/>
    <property type="evidence" value="ECO:0007669"/>
    <property type="project" value="UniProtKB-KW"/>
</dbReference>
<comment type="function">
    <text evidence="12">Putative RNA polymerase II subunit B1 C-terminal domain (CTD) phosphatase involved in RNA polymerase II transcription regulation.</text>
</comment>
<name>A0AAX4KVV4_9TREE</name>
<evidence type="ECO:0000313" key="15">
    <source>
        <dbReference type="EMBL" id="WWD10517.1"/>
    </source>
</evidence>
<dbReference type="InterPro" id="IPR038534">
    <property type="entry name" value="Rtr1/RPAP2_sf"/>
</dbReference>
<dbReference type="EMBL" id="CP144091">
    <property type="protein sequence ID" value="WWD10517.1"/>
    <property type="molecule type" value="Genomic_DNA"/>
</dbReference>
<dbReference type="Proteomes" id="UP001358614">
    <property type="component" value="Chromosome 3"/>
</dbReference>
<feature type="compositionally biased region" description="Low complexity" evidence="13">
    <location>
        <begin position="25"/>
        <end position="38"/>
    </location>
</feature>
<dbReference type="GO" id="GO:0005634">
    <property type="term" value="C:nucleus"/>
    <property type="evidence" value="ECO:0007669"/>
    <property type="project" value="UniProtKB-SubCell"/>
</dbReference>
<feature type="region of interest" description="Disordered" evidence="13">
    <location>
        <begin position="263"/>
        <end position="289"/>
    </location>
</feature>
<feature type="domain" description="RTR1-type" evidence="14">
    <location>
        <begin position="86"/>
        <end position="173"/>
    </location>
</feature>
<keyword evidence="3 12" id="KW-0479">Metal-binding</keyword>
<protein>
    <recommendedName>
        <fullName evidence="12">RNA polymerase II subunit B1 CTD phosphatase RPAP2 homolog</fullName>
        <ecNumber evidence="12">3.1.3.16</ecNumber>
    </recommendedName>
</protein>
<comment type="subcellular location">
    <subcellularLocation>
        <location evidence="1 12">Nucleus</location>
    </subcellularLocation>
</comment>
<keyword evidence="8 12" id="KW-0539">Nucleus</keyword>
<feature type="region of interest" description="Disordered" evidence="13">
    <location>
        <begin position="342"/>
        <end position="372"/>
    </location>
</feature>